<evidence type="ECO:0000256" key="9">
    <source>
        <dbReference type="SAM" id="MobiDB-lite"/>
    </source>
</evidence>
<proteinExistence type="predicted"/>
<feature type="binding site" evidence="7">
    <location>
        <position position="135"/>
    </location>
    <ligand>
        <name>ATP</name>
        <dbReference type="ChEBI" id="CHEBI:30616"/>
    </ligand>
</feature>
<evidence type="ECO:0000313" key="11">
    <source>
        <dbReference type="EMBL" id="TWU12095.1"/>
    </source>
</evidence>
<evidence type="ECO:0000256" key="2">
    <source>
        <dbReference type="ARBA" id="ARBA00022527"/>
    </source>
</evidence>
<keyword evidence="6 7" id="KW-0067">ATP-binding</keyword>
<evidence type="ECO:0000256" key="5">
    <source>
        <dbReference type="ARBA" id="ARBA00022777"/>
    </source>
</evidence>
<reference evidence="11 12" key="1">
    <citation type="submission" date="2019-02" db="EMBL/GenBank/DDBJ databases">
        <title>Deep-cultivation of Planctomycetes and their phenomic and genomic characterization uncovers novel biology.</title>
        <authorList>
            <person name="Wiegand S."/>
            <person name="Jogler M."/>
            <person name="Boedeker C."/>
            <person name="Pinto D."/>
            <person name="Vollmers J."/>
            <person name="Rivas-Marin E."/>
            <person name="Kohn T."/>
            <person name="Peeters S.H."/>
            <person name="Heuer A."/>
            <person name="Rast P."/>
            <person name="Oberbeckmann S."/>
            <person name="Bunk B."/>
            <person name="Jeske O."/>
            <person name="Meyerdierks A."/>
            <person name="Storesund J.E."/>
            <person name="Kallscheuer N."/>
            <person name="Luecker S."/>
            <person name="Lage O.M."/>
            <person name="Pohl T."/>
            <person name="Merkel B.J."/>
            <person name="Hornburger P."/>
            <person name="Mueller R.-W."/>
            <person name="Bruemmer F."/>
            <person name="Labrenz M."/>
            <person name="Spormann A.M."/>
            <person name="Op Den Camp H."/>
            <person name="Overmann J."/>
            <person name="Amann R."/>
            <person name="Jetten M.S.M."/>
            <person name="Mascher T."/>
            <person name="Medema M.H."/>
            <person name="Devos D.P."/>
            <person name="Kaster A.-K."/>
            <person name="Ovreas L."/>
            <person name="Rohde M."/>
            <person name="Galperin M.Y."/>
            <person name="Jogler C."/>
        </authorList>
    </citation>
    <scope>NUCLEOTIDE SEQUENCE [LARGE SCALE GENOMIC DNA]</scope>
    <source>
        <strain evidence="11 12">CA54</strain>
    </source>
</reference>
<evidence type="ECO:0000256" key="7">
    <source>
        <dbReference type="PROSITE-ProRule" id="PRU10141"/>
    </source>
</evidence>
<dbReference type="InterPro" id="IPR000719">
    <property type="entry name" value="Prot_kinase_dom"/>
</dbReference>
<accession>A0A5C6BJ51</accession>
<feature type="compositionally biased region" description="Polar residues" evidence="9">
    <location>
        <begin position="547"/>
        <end position="556"/>
    </location>
</feature>
<dbReference type="InterPro" id="IPR027383">
    <property type="entry name" value="Znf_put"/>
</dbReference>
<protein>
    <recommendedName>
        <fullName evidence="1">non-specific serine/threonine protein kinase</fullName>
        <ecNumber evidence="1">2.7.11.1</ecNumber>
    </recommendedName>
</protein>
<dbReference type="Gene3D" id="1.10.287.470">
    <property type="entry name" value="Helix hairpin bin"/>
    <property type="match status" value="1"/>
</dbReference>
<keyword evidence="5 11" id="KW-0418">Kinase</keyword>
<dbReference type="PROSITE" id="PS00108">
    <property type="entry name" value="PROTEIN_KINASE_ST"/>
    <property type="match status" value="1"/>
</dbReference>
<dbReference type="Gene3D" id="1.10.510.10">
    <property type="entry name" value="Transferase(Phosphotransferase) domain 1"/>
    <property type="match status" value="1"/>
</dbReference>
<dbReference type="GO" id="GO:0004674">
    <property type="term" value="F:protein serine/threonine kinase activity"/>
    <property type="evidence" value="ECO:0007669"/>
    <property type="project" value="UniProtKB-KW"/>
</dbReference>
<dbReference type="CDD" id="cd14014">
    <property type="entry name" value="STKc_PknB_like"/>
    <property type="match status" value="1"/>
</dbReference>
<dbReference type="Proteomes" id="UP000320735">
    <property type="component" value="Unassembled WGS sequence"/>
</dbReference>
<dbReference type="PANTHER" id="PTHR43289:SF6">
    <property type="entry name" value="SERINE_THREONINE-PROTEIN KINASE NEKL-3"/>
    <property type="match status" value="1"/>
</dbReference>
<evidence type="ECO:0000256" key="3">
    <source>
        <dbReference type="ARBA" id="ARBA00022679"/>
    </source>
</evidence>
<gene>
    <name evidence="11" type="primary">prkC_3</name>
    <name evidence="11" type="ORF">CA54_09130</name>
</gene>
<dbReference type="InterPro" id="IPR011009">
    <property type="entry name" value="Kinase-like_dom_sf"/>
</dbReference>
<dbReference type="PROSITE" id="PS00107">
    <property type="entry name" value="PROTEIN_KINASE_ATP"/>
    <property type="match status" value="1"/>
</dbReference>
<evidence type="ECO:0000256" key="6">
    <source>
        <dbReference type="ARBA" id="ARBA00022840"/>
    </source>
</evidence>
<evidence type="ECO:0000313" key="12">
    <source>
        <dbReference type="Proteomes" id="UP000320735"/>
    </source>
</evidence>
<dbReference type="InterPro" id="IPR058624">
    <property type="entry name" value="MdtA-like_HH"/>
</dbReference>
<feature type="coiled-coil region" evidence="8">
    <location>
        <begin position="625"/>
        <end position="736"/>
    </location>
</feature>
<comment type="caution">
    <text evidence="11">The sequence shown here is derived from an EMBL/GenBank/DDBJ whole genome shotgun (WGS) entry which is preliminary data.</text>
</comment>
<evidence type="ECO:0000256" key="4">
    <source>
        <dbReference type="ARBA" id="ARBA00022741"/>
    </source>
</evidence>
<feature type="coiled-coil region" evidence="8">
    <location>
        <begin position="769"/>
        <end position="803"/>
    </location>
</feature>
<organism evidence="11 12">
    <name type="scientific">Symmachiella macrocystis</name>
    <dbReference type="NCBI Taxonomy" id="2527985"/>
    <lineage>
        <taxon>Bacteria</taxon>
        <taxon>Pseudomonadati</taxon>
        <taxon>Planctomycetota</taxon>
        <taxon>Planctomycetia</taxon>
        <taxon>Planctomycetales</taxon>
        <taxon>Planctomycetaceae</taxon>
        <taxon>Symmachiella</taxon>
    </lineage>
</organism>
<keyword evidence="3 11" id="KW-0808">Transferase</keyword>
<evidence type="ECO:0000256" key="1">
    <source>
        <dbReference type="ARBA" id="ARBA00012513"/>
    </source>
</evidence>
<dbReference type="Pfam" id="PF25876">
    <property type="entry name" value="HH_MFP_RND"/>
    <property type="match status" value="1"/>
</dbReference>
<dbReference type="Gene3D" id="3.30.200.20">
    <property type="entry name" value="Phosphorylase Kinase, domain 1"/>
    <property type="match status" value="1"/>
</dbReference>
<keyword evidence="8" id="KW-0175">Coiled coil</keyword>
<dbReference type="InterPro" id="IPR017441">
    <property type="entry name" value="Protein_kinase_ATP_BS"/>
</dbReference>
<dbReference type="Pfam" id="PF00069">
    <property type="entry name" value="Pkinase"/>
    <property type="match status" value="1"/>
</dbReference>
<dbReference type="RefSeq" id="WP_231962958.1">
    <property type="nucleotide sequence ID" value="NZ_SJPP01000001.1"/>
</dbReference>
<dbReference type="InterPro" id="IPR008271">
    <property type="entry name" value="Ser/Thr_kinase_AS"/>
</dbReference>
<feature type="region of interest" description="Disordered" evidence="9">
    <location>
        <begin position="547"/>
        <end position="568"/>
    </location>
</feature>
<dbReference type="Pfam" id="PF13490">
    <property type="entry name" value="zf-HC2"/>
    <property type="match status" value="1"/>
</dbReference>
<dbReference type="GO" id="GO:0005524">
    <property type="term" value="F:ATP binding"/>
    <property type="evidence" value="ECO:0007669"/>
    <property type="project" value="UniProtKB-UniRule"/>
</dbReference>
<keyword evidence="2" id="KW-0723">Serine/threonine-protein kinase</keyword>
<keyword evidence="4 7" id="KW-0547">Nucleotide-binding</keyword>
<dbReference type="PANTHER" id="PTHR43289">
    <property type="entry name" value="MITOGEN-ACTIVATED PROTEIN KINASE KINASE KINASE 20-RELATED"/>
    <property type="match status" value="1"/>
</dbReference>
<dbReference type="SUPFAM" id="SSF56112">
    <property type="entry name" value="Protein kinase-like (PK-like)"/>
    <property type="match status" value="1"/>
</dbReference>
<dbReference type="PROSITE" id="PS50011">
    <property type="entry name" value="PROTEIN_KINASE_DOM"/>
    <property type="match status" value="1"/>
</dbReference>
<keyword evidence="12" id="KW-1185">Reference proteome</keyword>
<dbReference type="EC" id="2.7.11.1" evidence="1"/>
<evidence type="ECO:0000259" key="10">
    <source>
        <dbReference type="PROSITE" id="PS50011"/>
    </source>
</evidence>
<feature type="domain" description="Protein kinase" evidence="10">
    <location>
        <begin position="106"/>
        <end position="390"/>
    </location>
</feature>
<evidence type="ECO:0000256" key="8">
    <source>
        <dbReference type="SAM" id="Coils"/>
    </source>
</evidence>
<sequence length="1092" mass="120743">MKSTENTCDMNLIDDYLDESLSDSAMIDFEDHLTNCPSCQLEIQQRAAEPEIWRDAVKLLGDHDCESSFQWNGEQSEDQRKRRVLSILESLMPTDDPEMLGRIGDYEVSGVVGFGGMGAVLKGFDSSLRRVVAIKIMAPHLADSGSARIRFEREARAAAGITHDNVVDIYGVSESNGLPYLVMPFARGPSLQKRIDESGPLTALEVVRIGRQLASGLAAAHEQGLVHRDIKPANILLNSGIERLWITDFGVARAMDDASMTQTGVIAGTPQFMSPEQARGDFVDQRSDLFSIGSVLYTACTGRPPFRSETAYGILRRITDTNPRPIREINPDIPNWLCLIIERLMAKHASDRYQSAGEVAELLERCLAHLQQPTRVRLPQCLRLTQHSVKAMSEASISEPSATRDEAKSSPPRIQRTRVWVLILSVLVAGVGFAAWQLTEPANIVGDWTGERWKTVSLSTVEQASGWYNGAFTDTEGRRGALQLEWSRMQRRYNGRWKVGNEQSGSLTLRVRGSKVQGAVSVDPDSMVSFDMPRLREFSWQRAPIGSVNTQNTTQPEMGKGPPTPIDMPIKGRIIRWGEGIRENALVKKGDLLAEVADLDPNYRNRLKEQETVAQRRTEAARLQVQASQNNLAAATTVVAALEAQLKAFQQVKSQVVAAAKASIESAENKVEAEKAELAEFMAARDGAKADYDRQKKLFDQRVISELKFQEAERKVKEAEAKVNKAEALVQAALNDLIVRKNDEKTKESKAEIEIDHATAQVKKAMGDVAKSESGLAKANLELNKAEKDSLELQTKISRESSQLILAPFSGFITKLTKNKVLMEGQTICLIWPDSDGTDSDGSVSAISAPTSVAVGGFAETSARWITETLGAVSAFGRRFRELRTKLRAAQEGGASQASVAKLKHELAVLEFERETTVAILKAQIDAAKKLNNSQITLSDMVKSQVENGDLNPYTLPPAEQAVVKTKSEIRELQLLYEYYTNLVSNTLGTPEDDRNIAIEVLKVRLEAARASLRFKADQSKLTRRRFELGDLDIHDVLMAKQAEAEVAVQVQKLEALLRYYEKVGSKDVESTIELPGFQDNTDVLIQPTTKK</sequence>
<dbReference type="SMART" id="SM00220">
    <property type="entry name" value="S_TKc"/>
    <property type="match status" value="1"/>
</dbReference>
<dbReference type="EMBL" id="SJPP01000001">
    <property type="protein sequence ID" value="TWU12095.1"/>
    <property type="molecule type" value="Genomic_DNA"/>
</dbReference>
<name>A0A5C6BJ51_9PLAN</name>
<dbReference type="FunFam" id="1.10.510.10:FF:000021">
    <property type="entry name" value="Serine/threonine protein kinase"/>
    <property type="match status" value="1"/>
</dbReference>
<dbReference type="AlphaFoldDB" id="A0A5C6BJ51"/>